<accession>A0ABD5ZQP8</accession>
<dbReference type="InterPro" id="IPR034904">
    <property type="entry name" value="FSCA_dom_sf"/>
</dbReference>
<dbReference type="InterPro" id="IPR052339">
    <property type="entry name" value="Fe-S_Maturation_MIP18"/>
</dbReference>
<dbReference type="RefSeq" id="WP_276233914.1">
    <property type="nucleotide sequence ID" value="NZ_CP119802.1"/>
</dbReference>
<gene>
    <name evidence="2" type="primary">paaD</name>
    <name evidence="2" type="ORF">ACFQJ4_10645</name>
</gene>
<proteinExistence type="predicted"/>
<keyword evidence="3" id="KW-1185">Reference proteome</keyword>
<dbReference type="EC" id="1.14.13.149" evidence="2"/>
<name>A0ABD5ZQP8_9EURY</name>
<keyword evidence="2" id="KW-0560">Oxidoreductase</keyword>
<evidence type="ECO:0000313" key="3">
    <source>
        <dbReference type="Proteomes" id="UP001596398"/>
    </source>
</evidence>
<dbReference type="Pfam" id="PF01883">
    <property type="entry name" value="FeS_assembly_P"/>
    <property type="match status" value="1"/>
</dbReference>
<dbReference type="NCBIfam" id="NF041868">
    <property type="entry name" value="paad_haloarch"/>
    <property type="match status" value="1"/>
</dbReference>
<feature type="domain" description="MIP18 family-like" evidence="1">
    <location>
        <begin position="41"/>
        <end position="116"/>
    </location>
</feature>
<dbReference type="Gene3D" id="3.30.300.130">
    <property type="entry name" value="Fe-S cluster assembly (FSCA)"/>
    <property type="match status" value="1"/>
</dbReference>
<dbReference type="GO" id="GO:0097266">
    <property type="term" value="F:phenylacetyl-CoA 1,2-epoxidase activity"/>
    <property type="evidence" value="ECO:0007669"/>
    <property type="project" value="UniProtKB-EC"/>
</dbReference>
<dbReference type="PANTHER" id="PTHR42831:SF1">
    <property type="entry name" value="FE-S PROTEIN MATURATION AUXILIARY FACTOR YITW"/>
    <property type="match status" value="1"/>
</dbReference>
<organism evidence="2 3">
    <name type="scientific">Halosegnis marinus</name>
    <dbReference type="NCBI Taxonomy" id="3034023"/>
    <lineage>
        <taxon>Archaea</taxon>
        <taxon>Methanobacteriati</taxon>
        <taxon>Methanobacteriota</taxon>
        <taxon>Stenosarchaea group</taxon>
        <taxon>Halobacteria</taxon>
        <taxon>Halobacteriales</taxon>
        <taxon>Natronomonadaceae</taxon>
        <taxon>Halosegnis</taxon>
    </lineage>
</organism>
<comment type="caution">
    <text evidence="2">The sequence shown here is derived from an EMBL/GenBank/DDBJ whole genome shotgun (WGS) entry which is preliminary data.</text>
</comment>
<dbReference type="InterPro" id="IPR002744">
    <property type="entry name" value="MIP18-like"/>
</dbReference>
<dbReference type="PANTHER" id="PTHR42831">
    <property type="entry name" value="FE-S PROTEIN MATURATION AUXILIARY FACTOR YITW"/>
    <property type="match status" value="1"/>
</dbReference>
<reference evidence="2 3" key="1">
    <citation type="journal article" date="2019" name="Int. J. Syst. Evol. Microbiol.">
        <title>The Global Catalogue of Microorganisms (GCM) 10K type strain sequencing project: providing services to taxonomists for standard genome sequencing and annotation.</title>
        <authorList>
            <consortium name="The Broad Institute Genomics Platform"/>
            <consortium name="The Broad Institute Genome Sequencing Center for Infectious Disease"/>
            <person name="Wu L."/>
            <person name="Ma J."/>
        </authorList>
    </citation>
    <scope>NUCLEOTIDE SEQUENCE [LARGE SCALE GENOMIC DNA]</scope>
    <source>
        <strain evidence="2 3">DT85</strain>
    </source>
</reference>
<evidence type="ECO:0000313" key="2">
    <source>
        <dbReference type="EMBL" id="MFC7235773.1"/>
    </source>
</evidence>
<dbReference type="EMBL" id="JBHTAP010000001">
    <property type="protein sequence ID" value="MFC7235773.1"/>
    <property type="molecule type" value="Genomic_DNA"/>
</dbReference>
<dbReference type="GeneID" id="79267471"/>
<protein>
    <submittedName>
        <fullName evidence="2">1,2-phenylacetyl-CoA epoxidase subunit PaaD</fullName>
        <ecNumber evidence="2">1.14.13.149</ecNumber>
    </submittedName>
</protein>
<dbReference type="AlphaFoldDB" id="A0ABD5ZQP8"/>
<sequence length="143" mass="15385">MSEAPEAPFDGPEYCGYTDYVEGVAPDDLPNTGADATGLEREIWDAVYEIEDPEMPVSVVDLGLIYGVGVRETAEGTEATVRMTLTYTGCPARDMLTDDVREAAAGVAGVDDARVELVWSPEWNLSMVTDAGKESLRDFGVSI</sequence>
<evidence type="ECO:0000259" key="1">
    <source>
        <dbReference type="Pfam" id="PF01883"/>
    </source>
</evidence>
<dbReference type="Proteomes" id="UP001596398">
    <property type="component" value="Unassembled WGS sequence"/>
</dbReference>
<dbReference type="SUPFAM" id="SSF117916">
    <property type="entry name" value="Fe-S cluster assembly (FSCA) domain-like"/>
    <property type="match status" value="1"/>
</dbReference>